<dbReference type="PANTHER" id="PTHR48051">
    <property type="match status" value="1"/>
</dbReference>
<dbReference type="Pfam" id="PF00560">
    <property type="entry name" value="LRR_1"/>
    <property type="match status" value="1"/>
</dbReference>
<evidence type="ECO:0000259" key="12">
    <source>
        <dbReference type="PROSITE" id="PS50104"/>
    </source>
</evidence>
<keyword evidence="9" id="KW-0342">GTP-binding</keyword>
<dbReference type="InterPro" id="IPR020859">
    <property type="entry name" value="ROC"/>
</dbReference>
<dbReference type="SUPFAM" id="SSF52200">
    <property type="entry name" value="Toll/Interleukin receptor TIR domain"/>
    <property type="match status" value="1"/>
</dbReference>
<organism evidence="14 15">
    <name type="scientific">Nostoc paludosum FACHB-159</name>
    <dbReference type="NCBI Taxonomy" id="2692908"/>
    <lineage>
        <taxon>Bacteria</taxon>
        <taxon>Bacillati</taxon>
        <taxon>Cyanobacteriota</taxon>
        <taxon>Cyanophyceae</taxon>
        <taxon>Nostocales</taxon>
        <taxon>Nostocaceae</taxon>
        <taxon>Nostoc</taxon>
    </lineage>
</organism>
<dbReference type="InterPro" id="IPR000157">
    <property type="entry name" value="TIR_dom"/>
</dbReference>
<dbReference type="SUPFAM" id="SSF52058">
    <property type="entry name" value="L domain-like"/>
    <property type="match status" value="2"/>
</dbReference>
<evidence type="ECO:0000256" key="1">
    <source>
        <dbReference type="ARBA" id="ARBA00012513"/>
    </source>
</evidence>
<dbReference type="EMBL" id="JACJTU010000034">
    <property type="protein sequence ID" value="MBD2737569.1"/>
    <property type="molecule type" value="Genomic_DNA"/>
</dbReference>
<evidence type="ECO:0000256" key="10">
    <source>
        <dbReference type="ARBA" id="ARBA00047899"/>
    </source>
</evidence>
<dbReference type="InterPro" id="IPR032675">
    <property type="entry name" value="LRR_dom_sf"/>
</dbReference>
<dbReference type="Gene3D" id="3.40.50.300">
    <property type="entry name" value="P-loop containing nucleotide triphosphate hydrolases"/>
    <property type="match status" value="1"/>
</dbReference>
<dbReference type="PANTHER" id="PTHR48051:SF39">
    <property type="entry name" value="P53-INDUCED DEATH DOMAIN PROTEIN 1"/>
    <property type="match status" value="1"/>
</dbReference>
<dbReference type="PRINTS" id="PR00019">
    <property type="entry name" value="LEURICHRPT"/>
</dbReference>
<dbReference type="PROSITE" id="PS51450">
    <property type="entry name" value="LRR"/>
    <property type="match status" value="15"/>
</dbReference>
<keyword evidence="6" id="KW-0547">Nucleotide-binding</keyword>
<dbReference type="Pfam" id="PF13676">
    <property type="entry name" value="TIR_2"/>
    <property type="match status" value="1"/>
</dbReference>
<keyword evidence="2" id="KW-0723">Serine/threonine-protein kinase</keyword>
<evidence type="ECO:0000256" key="4">
    <source>
        <dbReference type="ARBA" id="ARBA00022679"/>
    </source>
</evidence>
<dbReference type="Gene3D" id="3.40.50.10140">
    <property type="entry name" value="Toll/interleukin-1 receptor homology (TIR) domain"/>
    <property type="match status" value="1"/>
</dbReference>
<evidence type="ECO:0000256" key="2">
    <source>
        <dbReference type="ARBA" id="ARBA00022527"/>
    </source>
</evidence>
<evidence type="ECO:0000256" key="8">
    <source>
        <dbReference type="ARBA" id="ARBA00022840"/>
    </source>
</evidence>
<evidence type="ECO:0000256" key="7">
    <source>
        <dbReference type="ARBA" id="ARBA00022777"/>
    </source>
</evidence>
<feature type="domain" description="TIR" evidence="12">
    <location>
        <begin position="917"/>
        <end position="1057"/>
    </location>
</feature>
<dbReference type="Gene3D" id="3.80.10.10">
    <property type="entry name" value="Ribonuclease Inhibitor"/>
    <property type="match status" value="4"/>
</dbReference>
<name>A0ABR8KDF2_9NOSO</name>
<dbReference type="Gene3D" id="1.10.10.10">
    <property type="entry name" value="Winged helix-like DNA-binding domain superfamily/Winged helix DNA-binding domain"/>
    <property type="match status" value="1"/>
</dbReference>
<dbReference type="Pfam" id="PF13855">
    <property type="entry name" value="LRR_8"/>
    <property type="match status" value="4"/>
</dbReference>
<comment type="catalytic activity">
    <reaction evidence="11">
        <text>L-seryl-[protein] + ATP = O-phospho-L-seryl-[protein] + ADP + H(+)</text>
        <dbReference type="Rhea" id="RHEA:17989"/>
        <dbReference type="Rhea" id="RHEA-COMP:9863"/>
        <dbReference type="Rhea" id="RHEA-COMP:11604"/>
        <dbReference type="ChEBI" id="CHEBI:15378"/>
        <dbReference type="ChEBI" id="CHEBI:29999"/>
        <dbReference type="ChEBI" id="CHEBI:30616"/>
        <dbReference type="ChEBI" id="CHEBI:83421"/>
        <dbReference type="ChEBI" id="CHEBI:456216"/>
        <dbReference type="EC" id="2.7.11.1"/>
    </reaction>
</comment>
<dbReference type="Proteomes" id="UP000637383">
    <property type="component" value="Unassembled WGS sequence"/>
</dbReference>
<dbReference type="Gene3D" id="1.10.10.2200">
    <property type="match status" value="1"/>
</dbReference>
<dbReference type="EC" id="2.7.11.1" evidence="1"/>
<keyword evidence="3" id="KW-0433">Leucine-rich repeat</keyword>
<accession>A0ABR8KDF2</accession>
<evidence type="ECO:0000313" key="14">
    <source>
        <dbReference type="EMBL" id="MBD2737569.1"/>
    </source>
</evidence>
<keyword evidence="7" id="KW-0418">Kinase</keyword>
<protein>
    <recommendedName>
        <fullName evidence="1">non-specific serine/threonine protein kinase</fullName>
        <ecNumber evidence="1">2.7.11.1</ecNumber>
    </recommendedName>
</protein>
<dbReference type="InterPro" id="IPR035897">
    <property type="entry name" value="Toll_tir_struct_dom_sf"/>
</dbReference>
<evidence type="ECO:0000256" key="5">
    <source>
        <dbReference type="ARBA" id="ARBA00022737"/>
    </source>
</evidence>
<dbReference type="Pfam" id="PF08477">
    <property type="entry name" value="Roc"/>
    <property type="match status" value="1"/>
</dbReference>
<feature type="domain" description="Roc" evidence="13">
    <location>
        <begin position="430"/>
        <end position="598"/>
    </location>
</feature>
<dbReference type="Gene3D" id="3.30.310.200">
    <property type="match status" value="1"/>
</dbReference>
<dbReference type="PROSITE" id="PS51424">
    <property type="entry name" value="ROC"/>
    <property type="match status" value="1"/>
</dbReference>
<dbReference type="InterPro" id="IPR057263">
    <property type="entry name" value="COR-B"/>
</dbReference>
<dbReference type="PRINTS" id="PR00449">
    <property type="entry name" value="RASTRNSFRMNG"/>
</dbReference>
<comment type="catalytic activity">
    <reaction evidence="10">
        <text>L-threonyl-[protein] + ATP = O-phospho-L-threonyl-[protein] + ADP + H(+)</text>
        <dbReference type="Rhea" id="RHEA:46608"/>
        <dbReference type="Rhea" id="RHEA-COMP:11060"/>
        <dbReference type="Rhea" id="RHEA-COMP:11605"/>
        <dbReference type="ChEBI" id="CHEBI:15378"/>
        <dbReference type="ChEBI" id="CHEBI:30013"/>
        <dbReference type="ChEBI" id="CHEBI:30616"/>
        <dbReference type="ChEBI" id="CHEBI:61977"/>
        <dbReference type="ChEBI" id="CHEBI:456216"/>
        <dbReference type="EC" id="2.7.11.1"/>
    </reaction>
</comment>
<dbReference type="InterPro" id="IPR032171">
    <property type="entry name" value="COR-A"/>
</dbReference>
<dbReference type="InterPro" id="IPR027417">
    <property type="entry name" value="P-loop_NTPase"/>
</dbReference>
<sequence length="1063" mass="121620">MTNEELLQIIEQAAKDKVTELDLSGKGLTTLPAEIGRLTELQWLDLYDNQLSSLPGEIGQLTNLRSLNLFNNKLSSLPAEIVQFTNLYDLHLSFNQLSSVPAEIVQLTNLQSLDLSGNQLSSVPAEIVQLTNLQSLDLRSNQLNSLPVEIGQLTNLQSLYLGFNQLSSLPAEIVQLTNLQSLDLCDNQLSSLPVEIGQLTNLQSLYLNDNQLSSMAREIGQLTNLQYLYLNDNQLSSLPAEIGQLTNLQSLDLSFNQLSILPEEFGQLTNLQYLNLNVNQLSTLPAEIVQLTNLQSLYLSFNQLSSLPEEFGQLTNLQYLNLSVNQLSSLPAEIAQLTNLQSLDLNDNQLSSLPEEFGQLTNLQSLDLRENQLSSLPRKIRQLPNLKKLDLRRNPVPIPPEILGSKNLNQGPGDVNEILDFYFRVQDPTETEPFYEAKLLIVGEGGAGKTSLAKKINHETYQLEPGEKSTAGIDIIQWKFTLPTGQDFRVNIWDFGGQEIYHQTHQFFLTERSLYALVADTRKENTDFYWWLKVVELLSDNSPVLIIKNEKQDRQCEVNERQLRGEFTNLKETLATNLASNRGLAEIKDTIRQYISKLPHVGTPLPKLWVRVRAALENYSRNYISLEEYYSLCRVNSLTDRKEMLRLSRYLHDLGVCLHFQGDVLLKNTVILKPEWGTSAVYKVLDNKQVIKNKGRFSKKDLADIWQEVEYADMQDELLHLMMRFKLCYEIPGNPENYIAPHLLSTNQPDYNWDESNNLILRYTYDFMPKGIITSFIVEMHSLIEQQTLVWKTGVVLSKDQTRAEVIEQYNQREIKVRVAGKRKKELLTVITHEMDKIHKSYERLQYQTLVPCNCDKCKDSQMPYSYPLNELYEFRDAGDYQIQCRKGRLMVDVRRLIDDVFLTSQNPQILMSEPITRNQVFISYSHQDQHWLTKLQKHLKPMIRNQTFVAWDDSKIQPGANWREEIEKALAAAKVAVLLVSPDFLASDFIADNELPPLLDAAEAEGLTIIWIPLTYSGYEETEIEKYQSAHPPNHPLNSLNSAQEDQAWVNICKEIKAAILR</sequence>
<gene>
    <name evidence="14" type="ORF">H6H03_27415</name>
</gene>
<dbReference type="Pfam" id="PF23598">
    <property type="entry name" value="LRR_14"/>
    <property type="match status" value="1"/>
</dbReference>
<dbReference type="SMART" id="SM00369">
    <property type="entry name" value="LRR_TYP"/>
    <property type="match status" value="16"/>
</dbReference>
<evidence type="ECO:0000256" key="9">
    <source>
        <dbReference type="ARBA" id="ARBA00023134"/>
    </source>
</evidence>
<dbReference type="PROSITE" id="PS50104">
    <property type="entry name" value="TIR"/>
    <property type="match status" value="1"/>
</dbReference>
<comment type="caution">
    <text evidence="14">The sequence shown here is derived from an EMBL/GenBank/DDBJ whole genome shotgun (WGS) entry which is preliminary data.</text>
</comment>
<evidence type="ECO:0000259" key="13">
    <source>
        <dbReference type="PROSITE" id="PS51424"/>
    </source>
</evidence>
<dbReference type="SMART" id="SM00365">
    <property type="entry name" value="LRR_SD22"/>
    <property type="match status" value="11"/>
</dbReference>
<dbReference type="InterPro" id="IPR036388">
    <property type="entry name" value="WH-like_DNA-bd_sf"/>
</dbReference>
<evidence type="ECO:0000256" key="11">
    <source>
        <dbReference type="ARBA" id="ARBA00048679"/>
    </source>
</evidence>
<keyword evidence="8" id="KW-0067">ATP-binding</keyword>
<evidence type="ECO:0000313" key="15">
    <source>
        <dbReference type="Proteomes" id="UP000637383"/>
    </source>
</evidence>
<dbReference type="Pfam" id="PF16095">
    <property type="entry name" value="COR-A"/>
    <property type="match status" value="1"/>
</dbReference>
<dbReference type="RefSeq" id="WP_190958147.1">
    <property type="nucleotide sequence ID" value="NZ_JACJTU010000034.1"/>
</dbReference>
<dbReference type="InterPro" id="IPR055414">
    <property type="entry name" value="LRR_R13L4/SHOC2-like"/>
</dbReference>
<dbReference type="InterPro" id="IPR003591">
    <property type="entry name" value="Leu-rich_rpt_typical-subtyp"/>
</dbReference>
<reference evidence="14 15" key="1">
    <citation type="journal article" date="2020" name="ISME J.">
        <title>Comparative genomics reveals insights into cyanobacterial evolution and habitat adaptation.</title>
        <authorList>
            <person name="Chen M.Y."/>
            <person name="Teng W.K."/>
            <person name="Zhao L."/>
            <person name="Hu C.X."/>
            <person name="Zhou Y.K."/>
            <person name="Han B.P."/>
            <person name="Song L.R."/>
            <person name="Shu W.S."/>
        </authorList>
    </citation>
    <scope>NUCLEOTIDE SEQUENCE [LARGE SCALE GENOMIC DNA]</scope>
    <source>
        <strain evidence="14 15">FACHB-159</strain>
    </source>
</reference>
<keyword evidence="4" id="KW-0808">Transferase</keyword>
<dbReference type="InterPro" id="IPR050216">
    <property type="entry name" value="LRR_domain-containing"/>
</dbReference>
<keyword evidence="5" id="KW-0677">Repeat</keyword>
<evidence type="ECO:0000256" key="3">
    <source>
        <dbReference type="ARBA" id="ARBA00022614"/>
    </source>
</evidence>
<evidence type="ECO:0000256" key="6">
    <source>
        <dbReference type="ARBA" id="ARBA00022741"/>
    </source>
</evidence>
<dbReference type="SUPFAM" id="SSF52540">
    <property type="entry name" value="P-loop containing nucleoside triphosphate hydrolases"/>
    <property type="match status" value="1"/>
</dbReference>
<dbReference type="SMART" id="SM00364">
    <property type="entry name" value="LRR_BAC"/>
    <property type="match status" value="14"/>
</dbReference>
<keyword evidence="15" id="KW-1185">Reference proteome</keyword>
<dbReference type="Pfam" id="PF25497">
    <property type="entry name" value="COR-B"/>
    <property type="match status" value="1"/>
</dbReference>
<proteinExistence type="predicted"/>
<dbReference type="InterPro" id="IPR001611">
    <property type="entry name" value="Leu-rich_rpt"/>
</dbReference>